<evidence type="ECO:0000256" key="3">
    <source>
        <dbReference type="ARBA" id="ARBA00023125"/>
    </source>
</evidence>
<dbReference type="InterPro" id="IPR039420">
    <property type="entry name" value="WalR-like"/>
</dbReference>
<evidence type="ECO:0000313" key="11">
    <source>
        <dbReference type="Proteomes" id="UP000294919"/>
    </source>
</evidence>
<dbReference type="GO" id="GO:0006355">
    <property type="term" value="P:regulation of DNA-templated transcription"/>
    <property type="evidence" value="ECO:0007669"/>
    <property type="project" value="InterPro"/>
</dbReference>
<dbReference type="InterPro" id="IPR001789">
    <property type="entry name" value="Sig_transdc_resp-reg_receiver"/>
</dbReference>
<keyword evidence="2" id="KW-0805">Transcription regulation</keyword>
<dbReference type="Gene3D" id="3.40.50.2300">
    <property type="match status" value="1"/>
</dbReference>
<evidence type="ECO:0000256" key="7">
    <source>
        <dbReference type="PROSITE-ProRule" id="PRU01091"/>
    </source>
</evidence>
<keyword evidence="11" id="KW-1185">Reference proteome</keyword>
<evidence type="ECO:0000259" key="8">
    <source>
        <dbReference type="PROSITE" id="PS50110"/>
    </source>
</evidence>
<proteinExistence type="predicted"/>
<dbReference type="PROSITE" id="PS51755">
    <property type="entry name" value="OMPR_PHOB"/>
    <property type="match status" value="1"/>
</dbReference>
<gene>
    <name evidence="10" type="ORF">EV214_10570</name>
</gene>
<dbReference type="Proteomes" id="UP000294919">
    <property type="component" value="Unassembled WGS sequence"/>
</dbReference>
<evidence type="ECO:0000256" key="6">
    <source>
        <dbReference type="PROSITE-ProRule" id="PRU00169"/>
    </source>
</evidence>
<comment type="caution">
    <text evidence="10">The sequence shown here is derived from an EMBL/GenBank/DDBJ whole genome shotgun (WGS) entry which is preliminary data.</text>
</comment>
<accession>A0A4R2KVK8</accession>
<dbReference type="GO" id="GO:0032993">
    <property type="term" value="C:protein-DNA complex"/>
    <property type="evidence" value="ECO:0007669"/>
    <property type="project" value="TreeGrafter"/>
</dbReference>
<dbReference type="InterPro" id="IPR011006">
    <property type="entry name" value="CheY-like_superfamily"/>
</dbReference>
<dbReference type="CDD" id="cd17574">
    <property type="entry name" value="REC_OmpR"/>
    <property type="match status" value="1"/>
</dbReference>
<keyword evidence="3 7" id="KW-0238">DNA-binding</keyword>
<dbReference type="GO" id="GO:0000156">
    <property type="term" value="F:phosphorelay response regulator activity"/>
    <property type="evidence" value="ECO:0007669"/>
    <property type="project" value="TreeGrafter"/>
</dbReference>
<dbReference type="Pfam" id="PF00072">
    <property type="entry name" value="Response_reg"/>
    <property type="match status" value="1"/>
</dbReference>
<dbReference type="GO" id="GO:0000976">
    <property type="term" value="F:transcription cis-regulatory region binding"/>
    <property type="evidence" value="ECO:0007669"/>
    <property type="project" value="TreeGrafter"/>
</dbReference>
<feature type="domain" description="OmpR/PhoB-type" evidence="9">
    <location>
        <begin position="131"/>
        <end position="229"/>
    </location>
</feature>
<dbReference type="PANTHER" id="PTHR48111">
    <property type="entry name" value="REGULATOR OF RPOS"/>
    <property type="match status" value="1"/>
</dbReference>
<dbReference type="InterPro" id="IPR016032">
    <property type="entry name" value="Sig_transdc_resp-reg_C-effctor"/>
</dbReference>
<dbReference type="AlphaFoldDB" id="A0A4R2KVK8"/>
<dbReference type="GO" id="GO:0005829">
    <property type="term" value="C:cytosol"/>
    <property type="evidence" value="ECO:0007669"/>
    <property type="project" value="TreeGrafter"/>
</dbReference>
<dbReference type="Pfam" id="PF00486">
    <property type="entry name" value="Trans_reg_C"/>
    <property type="match status" value="1"/>
</dbReference>
<organism evidence="10 11">
    <name type="scientific">Marinisporobacter balticus</name>
    <dbReference type="NCBI Taxonomy" id="2018667"/>
    <lineage>
        <taxon>Bacteria</taxon>
        <taxon>Bacillati</taxon>
        <taxon>Bacillota</taxon>
        <taxon>Clostridia</taxon>
        <taxon>Peptostreptococcales</taxon>
        <taxon>Thermotaleaceae</taxon>
        <taxon>Marinisporobacter</taxon>
    </lineage>
</organism>
<dbReference type="SMART" id="SM00448">
    <property type="entry name" value="REC"/>
    <property type="match status" value="1"/>
</dbReference>
<feature type="DNA-binding region" description="OmpR/PhoB-type" evidence="7">
    <location>
        <begin position="131"/>
        <end position="229"/>
    </location>
</feature>
<dbReference type="EMBL" id="SLWV01000005">
    <property type="protein sequence ID" value="TCO77974.1"/>
    <property type="molecule type" value="Genomic_DNA"/>
</dbReference>
<evidence type="ECO:0000256" key="5">
    <source>
        <dbReference type="ARBA" id="ARBA00024867"/>
    </source>
</evidence>
<evidence type="ECO:0000256" key="1">
    <source>
        <dbReference type="ARBA" id="ARBA00018672"/>
    </source>
</evidence>
<sequence>MNNGEYMNKILVVDDELGILNFIKLYFIDKGYEVFEASCGIEALQKLCYEPDIILLDIMMPDIDGIELCQLIRNKVACPILFLSAKVEEQDRIRGLAVGGDDYILKPFFIAELYARVEAHLRREKRQISNTTIKYYGKLWIDYMAKQAGYSDEVINLTKKEFDIVELLSTNKGQAFSKERIYEHVWGYNAEGDADVAVTEHIKRIRKKFERVEAECIETIWGIGYRWKK</sequence>
<evidence type="ECO:0000259" key="9">
    <source>
        <dbReference type="PROSITE" id="PS51755"/>
    </source>
</evidence>
<evidence type="ECO:0000256" key="2">
    <source>
        <dbReference type="ARBA" id="ARBA00023015"/>
    </source>
</evidence>
<dbReference type="Gene3D" id="6.10.250.690">
    <property type="match status" value="1"/>
</dbReference>
<protein>
    <recommendedName>
        <fullName evidence="1">Stage 0 sporulation protein A homolog</fullName>
    </recommendedName>
</protein>
<evidence type="ECO:0000256" key="4">
    <source>
        <dbReference type="ARBA" id="ARBA00023163"/>
    </source>
</evidence>
<keyword evidence="4" id="KW-0804">Transcription</keyword>
<dbReference type="InterPro" id="IPR036388">
    <property type="entry name" value="WH-like_DNA-bd_sf"/>
</dbReference>
<name>A0A4R2KVK8_9FIRM</name>
<dbReference type="SUPFAM" id="SSF52172">
    <property type="entry name" value="CheY-like"/>
    <property type="match status" value="1"/>
</dbReference>
<feature type="modified residue" description="4-aspartylphosphate" evidence="6">
    <location>
        <position position="57"/>
    </location>
</feature>
<reference evidence="10 11" key="1">
    <citation type="submission" date="2019-03" db="EMBL/GenBank/DDBJ databases">
        <title>Genomic Encyclopedia of Type Strains, Phase IV (KMG-IV): sequencing the most valuable type-strain genomes for metagenomic binning, comparative biology and taxonomic classification.</title>
        <authorList>
            <person name="Goeker M."/>
        </authorList>
    </citation>
    <scope>NUCLEOTIDE SEQUENCE [LARGE SCALE GENOMIC DNA]</scope>
    <source>
        <strain evidence="10 11">DSM 102940</strain>
    </source>
</reference>
<comment type="function">
    <text evidence="5">May play the central regulatory role in sporulation. It may be an element of the effector pathway responsible for the activation of sporulation genes in response to nutritional stress. Spo0A may act in concert with spo0H (a sigma factor) to control the expression of some genes that are critical to the sporulation process.</text>
</comment>
<keyword evidence="6" id="KW-0597">Phosphoprotein</keyword>
<dbReference type="Gene3D" id="1.10.10.10">
    <property type="entry name" value="Winged helix-like DNA-binding domain superfamily/Winged helix DNA-binding domain"/>
    <property type="match status" value="1"/>
</dbReference>
<dbReference type="CDD" id="cd00383">
    <property type="entry name" value="trans_reg_C"/>
    <property type="match status" value="1"/>
</dbReference>
<feature type="domain" description="Response regulatory" evidence="8">
    <location>
        <begin position="9"/>
        <end position="121"/>
    </location>
</feature>
<evidence type="ECO:0000313" key="10">
    <source>
        <dbReference type="EMBL" id="TCO77974.1"/>
    </source>
</evidence>
<dbReference type="SMART" id="SM00862">
    <property type="entry name" value="Trans_reg_C"/>
    <property type="match status" value="1"/>
</dbReference>
<dbReference type="InterPro" id="IPR001867">
    <property type="entry name" value="OmpR/PhoB-type_DNA-bd"/>
</dbReference>
<dbReference type="PANTHER" id="PTHR48111:SF2">
    <property type="entry name" value="RESPONSE REGULATOR SAER"/>
    <property type="match status" value="1"/>
</dbReference>
<dbReference type="SUPFAM" id="SSF46894">
    <property type="entry name" value="C-terminal effector domain of the bipartite response regulators"/>
    <property type="match status" value="1"/>
</dbReference>
<dbReference type="PROSITE" id="PS50110">
    <property type="entry name" value="RESPONSE_REGULATORY"/>
    <property type="match status" value="1"/>
</dbReference>